<proteinExistence type="predicted"/>
<dbReference type="GO" id="GO:0048437">
    <property type="term" value="P:floral organ development"/>
    <property type="evidence" value="ECO:0007669"/>
    <property type="project" value="UniProtKB-ARBA"/>
</dbReference>
<dbReference type="SMART" id="SM00432">
    <property type="entry name" value="MADS"/>
    <property type="match status" value="2"/>
</dbReference>
<feature type="region of interest" description="Disordered" evidence="9">
    <location>
        <begin position="1"/>
        <end position="41"/>
    </location>
</feature>
<evidence type="ECO:0000256" key="6">
    <source>
        <dbReference type="ARBA" id="ARBA00023163"/>
    </source>
</evidence>
<dbReference type="Gramene" id="ONIVA05G07370.1">
    <property type="protein sequence ID" value="ONIVA05G07370.1"/>
    <property type="gene ID" value="ONIVA05G07370"/>
</dbReference>
<sequence length="511" mass="57819">MHIYKEQEAEPSTGLMMPEPAPVASPGSGGSGGSGSVGAEKIGSRGKIEIKRIENTTNRQVTFCKRRNGLLKKAYELSVLCDAEVALVVFSSRGRLYEYSNNSVKETIERYKKANSDTSNASTVVEINAQHYQQEAAKLKQQITNLQNANRTLVGDNITSMNHRELKQLEGRLDKGLGKIRARKNELLCAEIEYMQRRETELQNDNMYLKSKVAESERGLQTVNMMGSASTSEYVQNMIHYDPRNFLQFNIMHQPQYYPEQEDRKAFMSGLALSREDLAIMHIYKEQEAEPSTGLMMPEPAPAASPGSGSSEGSGIEDTADRQVTFCKRCNGLLKKAYELSMLCDAEVALIVFSSRGRLYEYSNNSVEETIERYKKANSDTSNASTVAEINAQHYQQEAAKLKQHITYLQNSNRFIISLSCLDFFFQLDKVVHLVIGLEKIRARKNEYMCAEIEYMQRRETELQNDNMYSKSERTANSEHDGLSIYERVRAKYDPLRSKKLPAIQYHAAAS</sequence>
<organism evidence="12">
    <name type="scientific">Oryza nivara</name>
    <name type="common">Indian wild rice</name>
    <name type="synonym">Oryza sativa f. spontanea</name>
    <dbReference type="NCBI Taxonomy" id="4536"/>
    <lineage>
        <taxon>Eukaryota</taxon>
        <taxon>Viridiplantae</taxon>
        <taxon>Streptophyta</taxon>
        <taxon>Embryophyta</taxon>
        <taxon>Tracheophyta</taxon>
        <taxon>Spermatophyta</taxon>
        <taxon>Magnoliopsida</taxon>
        <taxon>Liliopsida</taxon>
        <taxon>Poales</taxon>
        <taxon>Poaceae</taxon>
        <taxon>BOP clade</taxon>
        <taxon>Oryzoideae</taxon>
        <taxon>Oryzeae</taxon>
        <taxon>Oryzinae</taxon>
        <taxon>Oryza</taxon>
    </lineage>
</organism>
<protein>
    <recommendedName>
        <fullName evidence="14">MADS-box domain-containing protein</fullName>
    </recommendedName>
</protein>
<dbReference type="PROSITE" id="PS00350">
    <property type="entry name" value="MADS_BOX_1"/>
    <property type="match status" value="1"/>
</dbReference>
<dbReference type="GO" id="GO:0048438">
    <property type="term" value="P:floral whorl development"/>
    <property type="evidence" value="ECO:0007669"/>
    <property type="project" value="UniProtKB-ARBA"/>
</dbReference>
<dbReference type="GO" id="GO:0003700">
    <property type="term" value="F:DNA-binding transcription factor activity"/>
    <property type="evidence" value="ECO:0007669"/>
    <property type="project" value="InterPro"/>
</dbReference>
<keyword evidence="8" id="KW-0175">Coiled coil</keyword>
<dbReference type="InterPro" id="IPR033896">
    <property type="entry name" value="MEF2-like_N"/>
</dbReference>
<feature type="region of interest" description="Disordered" evidence="9">
    <location>
        <begin position="293"/>
        <end position="317"/>
    </location>
</feature>
<keyword evidence="13" id="KW-1185">Reference proteome</keyword>
<evidence type="ECO:0000256" key="9">
    <source>
        <dbReference type="SAM" id="MobiDB-lite"/>
    </source>
</evidence>
<evidence type="ECO:0000313" key="13">
    <source>
        <dbReference type="Proteomes" id="UP000006591"/>
    </source>
</evidence>
<keyword evidence="2" id="KW-0221">Differentiation</keyword>
<feature type="domain" description="MADS-box" evidence="10">
    <location>
        <begin position="306"/>
        <end position="366"/>
    </location>
</feature>
<dbReference type="InterPro" id="IPR050142">
    <property type="entry name" value="MADS-box/MEF2_TF"/>
</dbReference>
<evidence type="ECO:0000256" key="2">
    <source>
        <dbReference type="ARBA" id="ARBA00022782"/>
    </source>
</evidence>
<keyword evidence="5" id="KW-0238">DNA-binding</keyword>
<name>A0A0E0HAW6_ORYNI</name>
<dbReference type="Pfam" id="PF00319">
    <property type="entry name" value="SRF-TF"/>
    <property type="match status" value="2"/>
</dbReference>
<dbReference type="GO" id="GO:0046983">
    <property type="term" value="F:protein dimerization activity"/>
    <property type="evidence" value="ECO:0007669"/>
    <property type="project" value="InterPro"/>
</dbReference>
<dbReference type="EnsemblPlants" id="ONIVA05G07370.1">
    <property type="protein sequence ID" value="ONIVA05G07370.1"/>
    <property type="gene ID" value="ONIVA05G07370"/>
</dbReference>
<dbReference type="GO" id="GO:0030154">
    <property type="term" value="P:cell differentiation"/>
    <property type="evidence" value="ECO:0007669"/>
    <property type="project" value="UniProtKB-KW"/>
</dbReference>
<comment type="subcellular location">
    <subcellularLocation>
        <location evidence="1">Nucleus</location>
    </subcellularLocation>
</comment>
<dbReference type="GO" id="GO:0005634">
    <property type="term" value="C:nucleus"/>
    <property type="evidence" value="ECO:0007669"/>
    <property type="project" value="UniProtKB-SubCell"/>
</dbReference>
<evidence type="ECO:0000259" key="10">
    <source>
        <dbReference type="PROSITE" id="PS50066"/>
    </source>
</evidence>
<dbReference type="Gene3D" id="3.40.1810.10">
    <property type="entry name" value="Transcription factor, MADS-box"/>
    <property type="match status" value="2"/>
</dbReference>
<dbReference type="HOGENOM" id="CLU_639967_0_0_1"/>
<feature type="compositionally biased region" description="Low complexity" evidence="9">
    <location>
        <begin position="302"/>
        <end position="314"/>
    </location>
</feature>
<dbReference type="PRINTS" id="PR00404">
    <property type="entry name" value="MADSDOMAIN"/>
</dbReference>
<feature type="coiled-coil region" evidence="8">
    <location>
        <begin position="129"/>
        <end position="156"/>
    </location>
</feature>
<dbReference type="GO" id="GO:0000977">
    <property type="term" value="F:RNA polymerase II transcription regulatory region sequence-specific DNA binding"/>
    <property type="evidence" value="ECO:0007669"/>
    <property type="project" value="InterPro"/>
</dbReference>
<dbReference type="Proteomes" id="UP000006591">
    <property type="component" value="Chromosome 5"/>
</dbReference>
<accession>A0A0E0HAW6</accession>
<reference evidence="12" key="2">
    <citation type="submission" date="2018-04" db="EMBL/GenBank/DDBJ databases">
        <title>OnivRS2 (Oryza nivara Reference Sequence Version 2).</title>
        <authorList>
            <person name="Zhang J."/>
            <person name="Kudrna D."/>
            <person name="Lee S."/>
            <person name="Talag J."/>
            <person name="Rajasekar S."/>
            <person name="Welchert J."/>
            <person name="Hsing Y.-I."/>
            <person name="Wing R.A."/>
        </authorList>
    </citation>
    <scope>NUCLEOTIDE SEQUENCE [LARGE SCALE GENOMIC DNA]</scope>
    <source>
        <strain evidence="12">SL10</strain>
    </source>
</reference>
<evidence type="ECO:0000256" key="5">
    <source>
        <dbReference type="ARBA" id="ARBA00023125"/>
    </source>
</evidence>
<feature type="compositionally biased region" description="Gly residues" evidence="9">
    <location>
        <begin position="27"/>
        <end position="36"/>
    </location>
</feature>
<evidence type="ECO:0000259" key="11">
    <source>
        <dbReference type="PROSITE" id="PS51297"/>
    </source>
</evidence>
<dbReference type="GO" id="GO:0045944">
    <property type="term" value="P:positive regulation of transcription by RNA polymerase II"/>
    <property type="evidence" value="ECO:0007669"/>
    <property type="project" value="InterPro"/>
</dbReference>
<dbReference type="GO" id="GO:0048827">
    <property type="term" value="P:phyllome development"/>
    <property type="evidence" value="ECO:0007669"/>
    <property type="project" value="UniProtKB-ARBA"/>
</dbReference>
<dbReference type="SUPFAM" id="SSF55455">
    <property type="entry name" value="SRF-like"/>
    <property type="match status" value="2"/>
</dbReference>
<dbReference type="PROSITE" id="PS50066">
    <property type="entry name" value="MADS_BOX_2"/>
    <property type="match status" value="2"/>
</dbReference>
<dbReference type="InterPro" id="IPR002100">
    <property type="entry name" value="TF_MADSbox"/>
</dbReference>
<dbReference type="InterPro" id="IPR036879">
    <property type="entry name" value="TF_MADSbox_sf"/>
</dbReference>
<dbReference type="FunFam" id="3.40.1810.10:FF:000009">
    <property type="entry name" value="agamous-like MADS-box protein AGL11"/>
    <property type="match status" value="2"/>
</dbReference>
<dbReference type="PROSITE" id="PS51297">
    <property type="entry name" value="K_BOX"/>
    <property type="match status" value="1"/>
</dbReference>
<dbReference type="STRING" id="4536.A0A0E0HAW6"/>
<evidence type="ECO:0000256" key="8">
    <source>
        <dbReference type="SAM" id="Coils"/>
    </source>
</evidence>
<dbReference type="PANTHER" id="PTHR48019">
    <property type="entry name" value="SERUM RESPONSE FACTOR HOMOLOG"/>
    <property type="match status" value="1"/>
</dbReference>
<evidence type="ECO:0000256" key="1">
    <source>
        <dbReference type="ARBA" id="ARBA00004123"/>
    </source>
</evidence>
<feature type="domain" description="MADS-box" evidence="10">
    <location>
        <begin position="43"/>
        <end position="103"/>
    </location>
</feature>
<dbReference type="eggNOG" id="KOG0014">
    <property type="taxonomic scope" value="Eukaryota"/>
</dbReference>
<keyword evidence="6" id="KW-0804">Transcription</keyword>
<feature type="domain" description="K-box" evidence="11">
    <location>
        <begin position="129"/>
        <end position="219"/>
    </location>
</feature>
<dbReference type="CDD" id="cd00265">
    <property type="entry name" value="MADS_MEF2_like"/>
    <property type="match status" value="2"/>
</dbReference>
<keyword evidence="3" id="KW-0805">Transcription regulation</keyword>
<evidence type="ECO:0008006" key="14">
    <source>
        <dbReference type="Google" id="ProtNLM"/>
    </source>
</evidence>
<evidence type="ECO:0000256" key="7">
    <source>
        <dbReference type="ARBA" id="ARBA00023242"/>
    </source>
</evidence>
<dbReference type="InterPro" id="IPR002487">
    <property type="entry name" value="TF_Kbox"/>
</dbReference>
<reference evidence="12" key="1">
    <citation type="submission" date="2015-04" db="UniProtKB">
        <authorList>
            <consortium name="EnsemblPlants"/>
        </authorList>
    </citation>
    <scope>IDENTIFICATION</scope>
    <source>
        <strain evidence="12">SL10</strain>
    </source>
</reference>
<evidence type="ECO:0000256" key="4">
    <source>
        <dbReference type="ARBA" id="ARBA00023089"/>
    </source>
</evidence>
<evidence type="ECO:0000256" key="3">
    <source>
        <dbReference type="ARBA" id="ARBA00023015"/>
    </source>
</evidence>
<keyword evidence="7" id="KW-0539">Nucleus</keyword>
<keyword evidence="4" id="KW-0287">Flowering</keyword>
<dbReference type="AlphaFoldDB" id="A0A0E0HAW6"/>
<dbReference type="Pfam" id="PF01486">
    <property type="entry name" value="K-box"/>
    <property type="match status" value="2"/>
</dbReference>
<evidence type="ECO:0000313" key="12">
    <source>
        <dbReference type="EnsemblPlants" id="ONIVA05G07370.1"/>
    </source>
</evidence>